<organism evidence="1 3">
    <name type="scientific">Prunus armeniaca</name>
    <name type="common">Apricot</name>
    <name type="synonym">Armeniaca vulgaris</name>
    <dbReference type="NCBI Taxonomy" id="36596"/>
    <lineage>
        <taxon>Eukaryota</taxon>
        <taxon>Viridiplantae</taxon>
        <taxon>Streptophyta</taxon>
        <taxon>Embryophyta</taxon>
        <taxon>Tracheophyta</taxon>
        <taxon>Spermatophyta</taxon>
        <taxon>Magnoliopsida</taxon>
        <taxon>eudicotyledons</taxon>
        <taxon>Gunneridae</taxon>
        <taxon>Pentapetalae</taxon>
        <taxon>rosids</taxon>
        <taxon>fabids</taxon>
        <taxon>Rosales</taxon>
        <taxon>Rosaceae</taxon>
        <taxon>Amygdaloideae</taxon>
        <taxon>Amygdaleae</taxon>
        <taxon>Prunus</taxon>
    </lineage>
</organism>
<dbReference type="Proteomes" id="UP000507245">
    <property type="component" value="Unassembled WGS sequence"/>
</dbReference>
<accession>A0A6J5V067</accession>
<name>A0A6J5V067_PRUAR</name>
<evidence type="ECO:0000313" key="2">
    <source>
        <dbReference type="EMBL" id="CAB4311475.1"/>
    </source>
</evidence>
<proteinExistence type="predicted"/>
<dbReference type="EMBL" id="CAEKKB010000005">
    <property type="protein sequence ID" value="CAB4311475.1"/>
    <property type="molecule type" value="Genomic_DNA"/>
</dbReference>
<keyword evidence="4" id="KW-1185">Reference proteome</keyword>
<dbReference type="Proteomes" id="UP000507222">
    <property type="component" value="Unassembled WGS sequence"/>
</dbReference>
<evidence type="ECO:0000313" key="3">
    <source>
        <dbReference type="Proteomes" id="UP000507222"/>
    </source>
</evidence>
<evidence type="ECO:0000313" key="1">
    <source>
        <dbReference type="EMBL" id="CAB4281064.1"/>
    </source>
</evidence>
<protein>
    <submittedName>
        <fullName evidence="1">Uncharacterized protein</fullName>
    </submittedName>
</protein>
<dbReference type="OrthoDB" id="1611471at2759"/>
<evidence type="ECO:0000313" key="4">
    <source>
        <dbReference type="Proteomes" id="UP000507245"/>
    </source>
</evidence>
<dbReference type="AlphaFoldDB" id="A0A6J5V067"/>
<sequence length="69" mass="7780">MQSCCSASAPLSLFMNRVLYAREGAKGIMDRTFVDFPWQVRVEVDGVEIEVLRMPKVHLLQILEATLAV</sequence>
<reference evidence="4" key="1">
    <citation type="journal article" date="2020" name="Genome Biol.">
        <title>Gamete binning: chromosome-level and haplotype-resolved genome assembly enabled by high-throughput single-cell sequencing of gamete genomes.</title>
        <authorList>
            <person name="Campoy J.A."/>
            <person name="Sun H."/>
            <person name="Goel M."/>
            <person name="Jiao W.-B."/>
            <person name="Folz-Donahue K."/>
            <person name="Wang N."/>
            <person name="Rubio M."/>
            <person name="Liu C."/>
            <person name="Kukat C."/>
            <person name="Ruiz D."/>
            <person name="Huettel B."/>
            <person name="Schneeberger K."/>
        </authorList>
    </citation>
    <scope>NUCLEOTIDE SEQUENCE [LARGE SCALE GENOMIC DNA]</scope>
    <source>
        <strain evidence="4">cv. Rojo Pasion</strain>
    </source>
</reference>
<gene>
    <name evidence="1" type="ORF">CURHAP_LOCUS34048</name>
    <name evidence="2" type="ORF">ORAREDHAP_LOCUS33637</name>
</gene>
<dbReference type="EMBL" id="CAEKDK010000005">
    <property type="protein sequence ID" value="CAB4281064.1"/>
    <property type="molecule type" value="Genomic_DNA"/>
</dbReference>
<reference evidence="1 3" key="2">
    <citation type="submission" date="2020-05" db="EMBL/GenBank/DDBJ databases">
        <authorList>
            <person name="Campoy J."/>
            <person name="Schneeberger K."/>
            <person name="Spophaly S."/>
        </authorList>
    </citation>
    <scope>NUCLEOTIDE SEQUENCE [LARGE SCALE GENOMIC DNA]</scope>
    <source>
        <strain evidence="1">PruArmRojPasFocal</strain>
    </source>
</reference>